<keyword evidence="6" id="KW-0670">Pyruvate</keyword>
<dbReference type="RefSeq" id="WP_083092441.1">
    <property type="nucleotide sequence ID" value="NZ_LXWF01000041.1"/>
</dbReference>
<dbReference type="Pfam" id="PF01261">
    <property type="entry name" value="AP_endonuc_2"/>
    <property type="match status" value="1"/>
</dbReference>
<comment type="caution">
    <text evidence="6">The sequence shown here is derived from an EMBL/GenBank/DDBJ whole genome shotgun (WGS) entry which is preliminary data.</text>
</comment>
<dbReference type="InterPro" id="IPR036237">
    <property type="entry name" value="Xyl_isomerase-like_sf"/>
</dbReference>
<evidence type="ECO:0000259" key="5">
    <source>
        <dbReference type="Pfam" id="PF01261"/>
    </source>
</evidence>
<feature type="domain" description="Xylose isomerase-like TIM barrel" evidence="5">
    <location>
        <begin position="43"/>
        <end position="246"/>
    </location>
</feature>
<dbReference type="PIRSF" id="PIRSF006241">
    <property type="entry name" value="HyI"/>
    <property type="match status" value="1"/>
</dbReference>
<sequence>MAFTLAASAEMLFTDLPFEDRVREIHGRGFEVEIWNWTTKDIAALVATGATFSSMTGYIEGDLLTTDGVNRLLETAQQSLAVADQLTCPRLNIHGTGLDSNGLPIIPWNPSGGDWHRAVDTLGALAELGENEGRVFTLENLNLRVDHPGTPFATSEEISQLVAAVNSPGLRMNFDMYHAQIDEGNIIERTRAYLPLIGEIQVADVPGRCEPGTGELNYPGIACALHDMGYEGTVAMEAWASSDPAAALDAFAQAFQ</sequence>
<dbReference type="Proteomes" id="UP000192359">
    <property type="component" value="Unassembled WGS sequence"/>
</dbReference>
<dbReference type="AlphaFoldDB" id="A0A1Y1RMZ9"/>
<feature type="active site" description="Proton donor/acceptor" evidence="4">
    <location>
        <position position="237"/>
    </location>
</feature>
<evidence type="ECO:0000256" key="2">
    <source>
        <dbReference type="ARBA" id="ARBA00023277"/>
    </source>
</evidence>
<keyword evidence="2" id="KW-0119">Carbohydrate metabolism</keyword>
<dbReference type="Gene3D" id="3.20.20.150">
    <property type="entry name" value="Divalent-metal-dependent TIM barrel enzymes"/>
    <property type="match status" value="1"/>
</dbReference>
<dbReference type="SUPFAM" id="SSF51658">
    <property type="entry name" value="Xylose isomerase-like"/>
    <property type="match status" value="1"/>
</dbReference>
<comment type="similarity">
    <text evidence="3">Belongs to the hyi family.</text>
</comment>
<dbReference type="OrthoDB" id="9786584at2"/>
<name>A0A1Y1RMZ9_9MICC</name>
<dbReference type="InterPro" id="IPR050417">
    <property type="entry name" value="Sugar_Epim/Isomerase"/>
</dbReference>
<dbReference type="InterPro" id="IPR026040">
    <property type="entry name" value="HyI-like"/>
</dbReference>
<evidence type="ECO:0000256" key="4">
    <source>
        <dbReference type="PIRSR" id="PIRSR006241-50"/>
    </source>
</evidence>
<gene>
    <name evidence="6" type="ORF">A7979_05075</name>
</gene>
<evidence type="ECO:0000256" key="3">
    <source>
        <dbReference type="PIRNR" id="PIRNR006241"/>
    </source>
</evidence>
<organism evidence="6 7">
    <name type="scientific">Rothia nasimurium</name>
    <dbReference type="NCBI Taxonomy" id="85336"/>
    <lineage>
        <taxon>Bacteria</taxon>
        <taxon>Bacillati</taxon>
        <taxon>Actinomycetota</taxon>
        <taxon>Actinomycetes</taxon>
        <taxon>Micrococcales</taxon>
        <taxon>Micrococcaceae</taxon>
        <taxon>Rothia</taxon>
    </lineage>
</organism>
<evidence type="ECO:0000256" key="1">
    <source>
        <dbReference type="ARBA" id="ARBA00023235"/>
    </source>
</evidence>
<accession>A0A1Y1RMZ9</accession>
<keyword evidence="1 3" id="KW-0413">Isomerase</keyword>
<evidence type="ECO:0000313" key="7">
    <source>
        <dbReference type="Proteomes" id="UP000192359"/>
    </source>
</evidence>
<protein>
    <submittedName>
        <fullName evidence="6">Hydroxypyruvate isomerase</fullName>
    </submittedName>
</protein>
<proteinExistence type="inferred from homology"/>
<dbReference type="EMBL" id="LXWF01000041">
    <property type="protein sequence ID" value="ORC15989.1"/>
    <property type="molecule type" value="Genomic_DNA"/>
</dbReference>
<dbReference type="PANTHER" id="PTHR43489">
    <property type="entry name" value="ISOMERASE"/>
    <property type="match status" value="1"/>
</dbReference>
<keyword evidence="7" id="KW-1185">Reference proteome</keyword>
<dbReference type="PANTHER" id="PTHR43489:SF3">
    <property type="entry name" value="XYLOSE ISOMERASE DOMAIN PROTEIN TIM BARREL"/>
    <property type="match status" value="1"/>
</dbReference>
<dbReference type="InterPro" id="IPR013022">
    <property type="entry name" value="Xyl_isomerase-like_TIM-brl"/>
</dbReference>
<evidence type="ECO:0000313" key="6">
    <source>
        <dbReference type="EMBL" id="ORC15989.1"/>
    </source>
</evidence>
<reference evidence="6 7" key="1">
    <citation type="submission" date="2016-05" db="EMBL/GenBank/DDBJ databases">
        <title>Draft genome sequence of a porcine commensal Rothia nasimurium.</title>
        <authorList>
            <person name="Gaiser R.A."/>
            <person name="Van Baarlen P."/>
            <person name="Wells J.M."/>
        </authorList>
    </citation>
    <scope>NUCLEOTIDE SEQUENCE [LARGE SCALE GENOMIC DNA]</scope>
    <source>
        <strain evidence="6 7">PT-32</strain>
    </source>
</reference>
<feature type="active site" description="Proton donor/acceptor" evidence="4">
    <location>
        <position position="139"/>
    </location>
</feature>
<dbReference type="GO" id="GO:0016853">
    <property type="term" value="F:isomerase activity"/>
    <property type="evidence" value="ECO:0007669"/>
    <property type="project" value="UniProtKB-KW"/>
</dbReference>